<evidence type="ECO:0000256" key="1">
    <source>
        <dbReference type="ARBA" id="ARBA00004606"/>
    </source>
</evidence>
<dbReference type="GO" id="GO:0005890">
    <property type="term" value="C:sodium:potassium-exchanging ATPase complex"/>
    <property type="evidence" value="ECO:0000318"/>
    <property type="project" value="GO_Central"/>
</dbReference>
<proteinExistence type="inferred from homology"/>
<feature type="compositionally biased region" description="Basic and acidic residues" evidence="7">
    <location>
        <begin position="12"/>
        <end position="34"/>
    </location>
</feature>
<dbReference type="PANTHER" id="PTHR11523:SF28">
    <property type="entry name" value="NA_K-ATPASE BETA SUBUNIT ISOFORM 4-RELATED"/>
    <property type="match status" value="1"/>
</dbReference>
<dbReference type="AlphaFoldDB" id="A0A2A6CBE9"/>
<accession>A0A2A6CBE9</accession>
<evidence type="ECO:0000256" key="5">
    <source>
        <dbReference type="ARBA" id="ARBA00022989"/>
    </source>
</evidence>
<keyword evidence="3 8" id="KW-0812">Transmembrane</keyword>
<dbReference type="GO" id="GO:0030007">
    <property type="term" value="P:intracellular potassium ion homeostasis"/>
    <property type="evidence" value="ECO:0000318"/>
    <property type="project" value="GO_Central"/>
</dbReference>
<dbReference type="GO" id="GO:1990573">
    <property type="term" value="P:potassium ion import across plasma membrane"/>
    <property type="evidence" value="ECO:0000318"/>
    <property type="project" value="GO_Central"/>
</dbReference>
<dbReference type="Proteomes" id="UP000005239">
    <property type="component" value="Unassembled WGS sequence"/>
</dbReference>
<keyword evidence="5 8" id="KW-1133">Transmembrane helix</keyword>
<dbReference type="Pfam" id="PF00287">
    <property type="entry name" value="Na_K-ATPase"/>
    <property type="match status" value="3"/>
</dbReference>
<evidence type="ECO:0000256" key="4">
    <source>
        <dbReference type="ARBA" id="ARBA00022968"/>
    </source>
</evidence>
<evidence type="ECO:0000256" key="8">
    <source>
        <dbReference type="SAM" id="Phobius"/>
    </source>
</evidence>
<accession>A0A8R1URV1</accession>
<evidence type="ECO:0000313" key="10">
    <source>
        <dbReference type="Proteomes" id="UP000005239"/>
    </source>
</evidence>
<feature type="region of interest" description="Disordered" evidence="7">
    <location>
        <begin position="240"/>
        <end position="300"/>
    </location>
</feature>
<reference evidence="9" key="2">
    <citation type="submission" date="2022-06" db="UniProtKB">
        <authorList>
            <consortium name="EnsemblMetazoa"/>
        </authorList>
    </citation>
    <scope>IDENTIFICATION</scope>
    <source>
        <strain evidence="9">PS312</strain>
    </source>
</reference>
<reference evidence="10" key="1">
    <citation type="journal article" date="2008" name="Nat. Genet.">
        <title>The Pristionchus pacificus genome provides a unique perspective on nematode lifestyle and parasitism.</title>
        <authorList>
            <person name="Dieterich C."/>
            <person name="Clifton S.W."/>
            <person name="Schuster L.N."/>
            <person name="Chinwalla A."/>
            <person name="Delehaunty K."/>
            <person name="Dinkelacker I."/>
            <person name="Fulton L."/>
            <person name="Fulton R."/>
            <person name="Godfrey J."/>
            <person name="Minx P."/>
            <person name="Mitreva M."/>
            <person name="Roeseler W."/>
            <person name="Tian H."/>
            <person name="Witte H."/>
            <person name="Yang S.P."/>
            <person name="Wilson R.K."/>
            <person name="Sommer R.J."/>
        </authorList>
    </citation>
    <scope>NUCLEOTIDE SEQUENCE [LARGE SCALE GENOMIC DNA]</scope>
    <source>
        <strain evidence="10">PS312</strain>
    </source>
</reference>
<dbReference type="PANTHER" id="PTHR11523">
    <property type="entry name" value="SODIUM/POTASSIUM-DEPENDENT ATPASE BETA SUBUNIT"/>
    <property type="match status" value="1"/>
</dbReference>
<keyword evidence="4" id="KW-0735">Signal-anchor</keyword>
<keyword evidence="6 8" id="KW-0472">Membrane</keyword>
<dbReference type="GO" id="GO:0036376">
    <property type="term" value="P:sodium ion export across plasma membrane"/>
    <property type="evidence" value="ECO:0000318"/>
    <property type="project" value="GO_Central"/>
</dbReference>
<keyword evidence="10" id="KW-1185">Reference proteome</keyword>
<feature type="region of interest" description="Disordered" evidence="7">
    <location>
        <begin position="1"/>
        <end position="54"/>
    </location>
</feature>
<dbReference type="EnsemblMetazoa" id="PPA38797.1">
    <property type="protein sequence ID" value="PPA38797.1"/>
    <property type="gene ID" value="WBGene00277166"/>
</dbReference>
<evidence type="ECO:0000313" key="9">
    <source>
        <dbReference type="EnsemblMetazoa" id="PPA38797.1"/>
    </source>
</evidence>
<dbReference type="GO" id="GO:0006883">
    <property type="term" value="P:intracellular sodium ion homeostasis"/>
    <property type="evidence" value="ECO:0000318"/>
    <property type="project" value="GO_Central"/>
</dbReference>
<name>A0A2A6CBE9_PRIPA</name>
<comment type="similarity">
    <text evidence="2">Belongs to the X(+)/potassium ATPases subunit beta family.</text>
</comment>
<dbReference type="Gene3D" id="2.60.40.1660">
    <property type="entry name" value="Na, k-atpase alpha subunit"/>
    <property type="match status" value="3"/>
</dbReference>
<gene>
    <name evidence="9" type="primary">WBGene00277166</name>
</gene>
<evidence type="ECO:0000256" key="6">
    <source>
        <dbReference type="ARBA" id="ARBA00023136"/>
    </source>
</evidence>
<evidence type="ECO:0000256" key="2">
    <source>
        <dbReference type="ARBA" id="ARBA00005876"/>
    </source>
</evidence>
<feature type="transmembrane region" description="Helical" evidence="8">
    <location>
        <begin position="107"/>
        <end position="123"/>
    </location>
</feature>
<dbReference type="GO" id="GO:0001671">
    <property type="term" value="F:ATPase activator activity"/>
    <property type="evidence" value="ECO:0000318"/>
    <property type="project" value="GO_Central"/>
</dbReference>
<protein>
    <submittedName>
        <fullName evidence="9">Nkb-2</fullName>
    </submittedName>
</protein>
<sequence>MKHISASGEGSNSKKDSKKETKNESKNESKKQSIKETPPVSGGAPSKESAPNRVVRPTVQARPFSTKTKKAYWVFTIIHLILLLALLFSISFGLLQFVFSQTTNGPLYWGTGSFIGGVPSIMFEPTKQFNKRREIQFDPESKNSYMVYVDRLKKVTKREEDDSNDKLNTRCGNNTENNVWMGTKTNEYCNQKVDETLYTLNSTIDDVCKSEFMGYDKGTPCLLIRLTKLLGFFPMSDAQDLDSEETRPKSVEGSASNKDSKETKSESKKETKPESKKEPIKETPPVSGGAPSKESAPNRVVRPTVQARPFSTKTKKAYWVFTIIHLILLLALLFSISFGLLQFVFSQTTNGPLYWGTGSFIGGVPSIMFEPTSKGNKKREIQFNCSSKSSYMKYVDRLIEVTNRTEDIVEQSRCLNNIENNVWIGTRTNEFCTQRVNATFPDDVCNSKSNPSMGYDQATPCLLIRLTKLLGFFPTSDAQHSDSEESRPSNTDDSCAEMVKFNCTVWFMYRTLLLSFIQAKHFGDTEEEITILVPDGIPFCHFPYWNQKGYTPPYIMIRPQSPLPKGKTVITCSPALKSLKKLSNGRANKVEIIVLSEEEAEPIPSIMYEPMQRGDNEIKFNVDSNSSFKPYVDRLREVVKREIETNAERARLDKCDRRKTDDDFDSDWSGNKTDKFCNQKEKDALPMILAVNSTDNATIRDNTCNYMHAGFMGYSDGTPCLLIGLTKVVGFFPMSDEELETGIRHTKRDNACKALLRFNCTANHKGANNLPDKEIEFIVPDGIPYCHFPFWNQKGYIAPYLMIRPKDPLPKGKTVITCFPALKSLKKLSKGQDNIIEIVVNREN</sequence>
<evidence type="ECO:0000256" key="7">
    <source>
        <dbReference type="SAM" id="MobiDB-lite"/>
    </source>
</evidence>
<feature type="transmembrane region" description="Helical" evidence="8">
    <location>
        <begin position="318"/>
        <end position="341"/>
    </location>
</feature>
<dbReference type="InterPro" id="IPR038702">
    <property type="entry name" value="Na/K_ATPase_sub_beta_sf"/>
</dbReference>
<dbReference type="InterPro" id="IPR000402">
    <property type="entry name" value="Na/K_ATPase_sub_beta"/>
</dbReference>
<comment type="subcellular location">
    <subcellularLocation>
        <location evidence="1">Membrane</location>
        <topology evidence="1">Single-pass type II membrane protein</topology>
    </subcellularLocation>
</comment>
<evidence type="ECO:0000256" key="3">
    <source>
        <dbReference type="ARBA" id="ARBA00022692"/>
    </source>
</evidence>
<organism evidence="9 10">
    <name type="scientific">Pristionchus pacificus</name>
    <name type="common">Parasitic nematode worm</name>
    <dbReference type="NCBI Taxonomy" id="54126"/>
    <lineage>
        <taxon>Eukaryota</taxon>
        <taxon>Metazoa</taxon>
        <taxon>Ecdysozoa</taxon>
        <taxon>Nematoda</taxon>
        <taxon>Chromadorea</taxon>
        <taxon>Rhabditida</taxon>
        <taxon>Rhabditina</taxon>
        <taxon>Diplogasteromorpha</taxon>
        <taxon>Diplogasteroidea</taxon>
        <taxon>Neodiplogasteridae</taxon>
        <taxon>Pristionchus</taxon>
    </lineage>
</organism>
<feature type="compositionally biased region" description="Basic and acidic residues" evidence="7">
    <location>
        <begin position="258"/>
        <end position="281"/>
    </location>
</feature>
<feature type="transmembrane region" description="Helical" evidence="8">
    <location>
        <begin position="72"/>
        <end position="95"/>
    </location>
</feature>